<dbReference type="InterPro" id="IPR025378">
    <property type="entry name" value="DUF4368"/>
</dbReference>
<dbReference type="GO" id="GO:0003677">
    <property type="term" value="F:DNA binding"/>
    <property type="evidence" value="ECO:0007669"/>
    <property type="project" value="InterPro"/>
</dbReference>
<dbReference type="InterPro" id="IPR036162">
    <property type="entry name" value="Resolvase-like_N_sf"/>
</dbReference>
<accession>A0A1G9C9T3</accession>
<name>A0A1G9C9T3_9STAP</name>
<reference evidence="4" key="1">
    <citation type="submission" date="2016-10" db="EMBL/GenBank/DDBJ databases">
        <authorList>
            <person name="Varghese N."/>
            <person name="Submissions S."/>
        </authorList>
    </citation>
    <scope>NUCLEOTIDE SEQUENCE [LARGE SCALE GENOMIC DNA]</scope>
    <source>
        <strain evidence="4">CGMCC 1.8911</strain>
    </source>
</reference>
<dbReference type="RefSeq" id="WP_223805893.1">
    <property type="nucleotide sequence ID" value="NZ_FNFI01000009.1"/>
</dbReference>
<evidence type="ECO:0000313" key="3">
    <source>
        <dbReference type="EMBL" id="SDK48406.1"/>
    </source>
</evidence>
<dbReference type="Pfam" id="PF07508">
    <property type="entry name" value="Recombinase"/>
    <property type="match status" value="1"/>
</dbReference>
<dbReference type="InterPro" id="IPR006119">
    <property type="entry name" value="Resolv_N"/>
</dbReference>
<dbReference type="AlphaFoldDB" id="A0A1G9C9T3"/>
<feature type="domain" description="Resolvase/invertase-type recombinase catalytic" evidence="1">
    <location>
        <begin position="68"/>
        <end position="216"/>
    </location>
</feature>
<dbReference type="Gene3D" id="3.90.1750.20">
    <property type="entry name" value="Putative Large Serine Recombinase, Chain B, Domain 2"/>
    <property type="match status" value="1"/>
</dbReference>
<gene>
    <name evidence="3" type="ORF">SAMN05216187_10961</name>
</gene>
<dbReference type="PANTHER" id="PTHR30461:SF23">
    <property type="entry name" value="DNA RECOMBINASE-RELATED"/>
    <property type="match status" value="1"/>
</dbReference>
<feature type="domain" description="Recombinase" evidence="2">
    <location>
        <begin position="224"/>
        <end position="367"/>
    </location>
</feature>
<dbReference type="PANTHER" id="PTHR30461">
    <property type="entry name" value="DNA-INVERTASE FROM LAMBDOID PROPHAGE"/>
    <property type="match status" value="1"/>
</dbReference>
<evidence type="ECO:0000313" key="4">
    <source>
        <dbReference type="Proteomes" id="UP000242700"/>
    </source>
</evidence>
<dbReference type="SUPFAM" id="SSF53041">
    <property type="entry name" value="Resolvase-like"/>
    <property type="match status" value="1"/>
</dbReference>
<evidence type="ECO:0000259" key="2">
    <source>
        <dbReference type="PROSITE" id="PS51737"/>
    </source>
</evidence>
<proteinExistence type="predicted"/>
<dbReference type="SMART" id="SM00857">
    <property type="entry name" value="Resolvase"/>
    <property type="match status" value="1"/>
</dbReference>
<sequence>MSKRASDKKETYDSLYLDNQTQPKDAALSFQKINTSKSLGDDVFHAVQKNVMEFQVKHTSKNTDKEGITALYVRLSQEDTLNGESNSISNQKKILDHYCREQNYTLTYHYVDDGYSGTTFDRPAFQEMLAHIKAGKINRVIVKDMSRFGRDYLQVGMFTDILFPNFDVHFIAINDGVDSTKGDNEFTAIRNIFNEMHARDTSKKIRATWQSKGRSGEKLSTNAPYGYLKDPTNKKNWIVDEDAAAVVQKMFSLCMDGLGPTQIARWLRERNILCPSAYFRSKGIKYPATPPANPYQWSTETVSTMLERVEYLGHTVNFKTRKTSYKTKRFIYTDPSEWKIFENTHPAIIEESVFLIVQNIRRSRRRPNRYGDMGLFSGLLFCADCGGKMYLCRASGFKKEQEYSICSTYRKDRSLCGKTHSIRTVVLEELVLNNLREALHYVSAYENDFIQEVSDIRMSEKEKELSKMEDTLLQMEKRIVELDVIFKRLYEDHISGKLSDQRFIHLSGEYEKEQETLKASCHTLQKELKEHEKKKTNVRKFVKIARKYTKLEKLDTAILREFIDKILVSSKDHQTKTQEITIVYNFIGAFDFNRAIHQTKGKDKHTKVDVI</sequence>
<dbReference type="CDD" id="cd03770">
    <property type="entry name" value="SR_TndX_transposase"/>
    <property type="match status" value="1"/>
</dbReference>
<organism evidence="3 4">
    <name type="scientific">Jeotgalicoccus aerolatus</name>
    <dbReference type="NCBI Taxonomy" id="709510"/>
    <lineage>
        <taxon>Bacteria</taxon>
        <taxon>Bacillati</taxon>
        <taxon>Bacillota</taxon>
        <taxon>Bacilli</taxon>
        <taxon>Bacillales</taxon>
        <taxon>Staphylococcaceae</taxon>
        <taxon>Jeotgalicoccus</taxon>
    </lineage>
</organism>
<dbReference type="STRING" id="586411.SAMN05216187_10961"/>
<dbReference type="Proteomes" id="UP000242700">
    <property type="component" value="Unassembled WGS sequence"/>
</dbReference>
<dbReference type="PROSITE" id="PS51736">
    <property type="entry name" value="RECOMBINASES_3"/>
    <property type="match status" value="1"/>
</dbReference>
<evidence type="ECO:0000259" key="1">
    <source>
        <dbReference type="PROSITE" id="PS51736"/>
    </source>
</evidence>
<dbReference type="PROSITE" id="PS51737">
    <property type="entry name" value="RECOMBINASE_DNA_BIND"/>
    <property type="match status" value="1"/>
</dbReference>
<dbReference type="Pfam" id="PF13408">
    <property type="entry name" value="Zn_ribbon_recom"/>
    <property type="match status" value="1"/>
</dbReference>
<dbReference type="InterPro" id="IPR038109">
    <property type="entry name" value="DNA_bind_recomb_sf"/>
</dbReference>
<dbReference type="Gene3D" id="3.40.50.1390">
    <property type="entry name" value="Resolvase, N-terminal catalytic domain"/>
    <property type="match status" value="1"/>
</dbReference>
<dbReference type="InterPro" id="IPR050639">
    <property type="entry name" value="SSR_resolvase"/>
</dbReference>
<dbReference type="Pfam" id="PF00239">
    <property type="entry name" value="Resolvase"/>
    <property type="match status" value="1"/>
</dbReference>
<dbReference type="Pfam" id="PF14287">
    <property type="entry name" value="DUF4368"/>
    <property type="match status" value="1"/>
</dbReference>
<dbReference type="GO" id="GO:0000150">
    <property type="term" value="F:DNA strand exchange activity"/>
    <property type="evidence" value="ECO:0007669"/>
    <property type="project" value="InterPro"/>
</dbReference>
<protein>
    <submittedName>
        <fullName evidence="3">Site-specific DNA recombinase</fullName>
    </submittedName>
</protein>
<dbReference type="InterPro" id="IPR011109">
    <property type="entry name" value="DNA_bind_recombinase_dom"/>
</dbReference>
<dbReference type="EMBL" id="FNFI01000009">
    <property type="protein sequence ID" value="SDK48406.1"/>
    <property type="molecule type" value="Genomic_DNA"/>
</dbReference>
<dbReference type="InterPro" id="IPR025827">
    <property type="entry name" value="Zn_ribbon_recom_dom"/>
</dbReference>